<dbReference type="Pfam" id="PF01867">
    <property type="entry name" value="Cas_Cas1"/>
    <property type="match status" value="1"/>
</dbReference>
<organism evidence="10 11">
    <name type="scientific">Brachyspira innocens</name>
    <dbReference type="NCBI Taxonomy" id="13264"/>
    <lineage>
        <taxon>Bacteria</taxon>
        <taxon>Pseudomonadati</taxon>
        <taxon>Spirochaetota</taxon>
        <taxon>Spirochaetia</taxon>
        <taxon>Brachyspirales</taxon>
        <taxon>Brachyspiraceae</taxon>
        <taxon>Brachyspira</taxon>
    </lineage>
</organism>
<comment type="similarity">
    <text evidence="9">Belongs to the CRISPR-associated endonuclease Cas1 family.</text>
</comment>
<dbReference type="NCBIfam" id="TIGR00287">
    <property type="entry name" value="cas1"/>
    <property type="match status" value="1"/>
</dbReference>
<keyword evidence="2 9" id="KW-0479">Metal-binding</keyword>
<feature type="binding site" evidence="9">
    <location>
        <position position="157"/>
    </location>
    <ligand>
        <name>Mn(2+)</name>
        <dbReference type="ChEBI" id="CHEBI:29035"/>
    </ligand>
</feature>
<dbReference type="Proteomes" id="UP001175147">
    <property type="component" value="Unassembled WGS sequence"/>
</dbReference>
<keyword evidence="7 9" id="KW-0238">DNA-binding</keyword>
<gene>
    <name evidence="10" type="primary">cas1b</name>
    <name evidence="9" type="synonym">cas1</name>
    <name evidence="10" type="ORF">Q5M86_00635</name>
</gene>
<evidence type="ECO:0000256" key="8">
    <source>
        <dbReference type="ARBA" id="ARBA00023211"/>
    </source>
</evidence>
<evidence type="ECO:0000256" key="4">
    <source>
        <dbReference type="ARBA" id="ARBA00022801"/>
    </source>
</evidence>
<evidence type="ECO:0000256" key="9">
    <source>
        <dbReference type="HAMAP-Rule" id="MF_01470"/>
    </source>
</evidence>
<evidence type="ECO:0000256" key="3">
    <source>
        <dbReference type="ARBA" id="ARBA00022759"/>
    </source>
</evidence>
<reference evidence="10" key="1">
    <citation type="submission" date="2023-07" db="EMBL/GenBank/DDBJ databases">
        <title>Mucosal microbiota of week-old chicken and adult hens.</title>
        <authorList>
            <person name="Volf J."/>
            <person name="Karasova D."/>
            <person name="Crhanova M."/>
            <person name="Faldynova M."/>
            <person name="Prikrylova H."/>
            <person name="Zeman M."/>
            <person name="Babak V."/>
            <person name="Rajova J."/>
            <person name="Rychlik I."/>
        </authorList>
    </citation>
    <scope>NUCLEOTIDE SEQUENCE</scope>
    <source>
        <strain evidence="10">ET902</strain>
    </source>
</reference>
<comment type="function">
    <text evidence="9">CRISPR (clustered regularly interspaced short palindromic repeat), is an adaptive immune system that provides protection against mobile genetic elements (viruses, transposable elements and conjugative plasmids). CRISPR clusters contain spacers, sequences complementary to antecedent mobile elements, and target invading nucleic acids. CRISPR clusters are transcribed and processed into CRISPR RNA (crRNA). Acts as a dsDNA endonuclease. Involved in the integration of spacer DNA into the CRISPR cassette.</text>
</comment>
<comment type="cofactor">
    <cofactor evidence="9">
        <name>Mg(2+)</name>
        <dbReference type="ChEBI" id="CHEBI:18420"/>
    </cofactor>
    <cofactor evidence="9">
        <name>Mn(2+)</name>
        <dbReference type="ChEBI" id="CHEBI:29035"/>
    </cofactor>
</comment>
<evidence type="ECO:0000256" key="1">
    <source>
        <dbReference type="ARBA" id="ARBA00022722"/>
    </source>
</evidence>
<dbReference type="Gene3D" id="3.100.10.20">
    <property type="entry name" value="CRISPR-associated endonuclease Cas1, N-terminal domain"/>
    <property type="match status" value="1"/>
</dbReference>
<protein>
    <recommendedName>
        <fullName evidence="9">CRISPR-associated endonuclease Cas1</fullName>
        <ecNumber evidence="9">3.1.-.-</ecNumber>
    </recommendedName>
</protein>
<comment type="caution">
    <text evidence="10">The sequence shown here is derived from an EMBL/GenBank/DDBJ whole genome shotgun (WGS) entry which is preliminary data.</text>
</comment>
<feature type="binding site" evidence="9">
    <location>
        <position position="237"/>
    </location>
    <ligand>
        <name>Mn(2+)</name>
        <dbReference type="ChEBI" id="CHEBI:29035"/>
    </ligand>
</feature>
<accession>A0ABT8YVF0</accession>
<dbReference type="EMBL" id="JAUPBM010000003">
    <property type="protein sequence ID" value="MDO7019272.1"/>
    <property type="molecule type" value="Genomic_DNA"/>
</dbReference>
<keyword evidence="8 9" id="KW-0464">Manganese</keyword>
<dbReference type="RefSeq" id="WP_304385032.1">
    <property type="nucleotide sequence ID" value="NZ_JAUPBL010000028.1"/>
</dbReference>
<name>A0ABT8YVF0_9SPIR</name>
<evidence type="ECO:0000256" key="6">
    <source>
        <dbReference type="ARBA" id="ARBA00023118"/>
    </source>
</evidence>
<keyword evidence="1 9" id="KW-0540">Nuclease</keyword>
<sequence>MSKSYYLFSSGELKRKDNTLQFIKSNGEKRDLPIEVIYDIYIFSEVTINTKLLNFLSQIGICVHFFNYYEFYAGSFYPREKLVSGDLLVHQVMHYSDYDKRVLLAKKFVYGASDNILRNLKYYDNRGRDLKEEIESIEKLKSSIDLYYNINEIMGIEGNIHKVYYSSWKKIINQEIDFEKRVKRPPDNMINSLISFLNSVLYTKVLSEIYKTQLNPTISYLHEPSVKRFSLSLDTAEIFKPLIVDRLIFSLLNKKMISDNDFDKDSNFLRLKDKALKTIMEELEKRLTTTINHRSLKRDVSYKHLIRLELYKISKHLLNEKEYKPFVIWW</sequence>
<keyword evidence="4 9" id="KW-0378">Hydrolase</keyword>
<dbReference type="HAMAP" id="MF_01470">
    <property type="entry name" value="Cas1"/>
    <property type="match status" value="1"/>
</dbReference>
<keyword evidence="11" id="KW-1185">Reference proteome</keyword>
<dbReference type="EC" id="3.1.-.-" evidence="9"/>
<keyword evidence="5 9" id="KW-0460">Magnesium</keyword>
<dbReference type="NCBIfam" id="TIGR03641">
    <property type="entry name" value="cas1_HMARI"/>
    <property type="match status" value="1"/>
</dbReference>
<evidence type="ECO:0000256" key="5">
    <source>
        <dbReference type="ARBA" id="ARBA00022842"/>
    </source>
</evidence>
<dbReference type="InterPro" id="IPR002729">
    <property type="entry name" value="CRISPR-assoc_Cas1"/>
</dbReference>
<evidence type="ECO:0000256" key="2">
    <source>
        <dbReference type="ARBA" id="ARBA00022723"/>
    </source>
</evidence>
<dbReference type="InterPro" id="IPR019858">
    <property type="entry name" value="CRISPR-assoc_Cas1_HMARI/TNEAP"/>
</dbReference>
<evidence type="ECO:0000313" key="11">
    <source>
        <dbReference type="Proteomes" id="UP001175147"/>
    </source>
</evidence>
<comment type="subunit">
    <text evidence="9">Homodimer, forms a heterotetramer with a Cas2 homodimer.</text>
</comment>
<keyword evidence="6 9" id="KW-0051">Antiviral defense</keyword>
<dbReference type="InterPro" id="IPR042211">
    <property type="entry name" value="CRISPR-assoc_Cas1_N"/>
</dbReference>
<dbReference type="GO" id="GO:0004519">
    <property type="term" value="F:endonuclease activity"/>
    <property type="evidence" value="ECO:0007669"/>
    <property type="project" value="UniProtKB-KW"/>
</dbReference>
<proteinExistence type="inferred from homology"/>
<feature type="binding site" evidence="9">
    <location>
        <position position="222"/>
    </location>
    <ligand>
        <name>Mn(2+)</name>
        <dbReference type="ChEBI" id="CHEBI:29035"/>
    </ligand>
</feature>
<dbReference type="CDD" id="cd09722">
    <property type="entry name" value="Cas1_I-B"/>
    <property type="match status" value="1"/>
</dbReference>
<keyword evidence="3 9" id="KW-0255">Endonuclease</keyword>
<evidence type="ECO:0000256" key="7">
    <source>
        <dbReference type="ARBA" id="ARBA00023125"/>
    </source>
</evidence>
<dbReference type="Gene3D" id="1.20.120.920">
    <property type="entry name" value="CRISPR-associated endonuclease Cas1, C-terminal domain"/>
    <property type="match status" value="1"/>
</dbReference>
<dbReference type="InterPro" id="IPR042206">
    <property type="entry name" value="CRISPR-assoc_Cas1_C"/>
</dbReference>
<dbReference type="PANTHER" id="PTHR43219:SF1">
    <property type="entry name" value="CRISPR-ASSOCIATED ENDONUCLEASE CAS1"/>
    <property type="match status" value="1"/>
</dbReference>
<evidence type="ECO:0000313" key="10">
    <source>
        <dbReference type="EMBL" id="MDO7019272.1"/>
    </source>
</evidence>
<dbReference type="PANTHER" id="PTHR43219">
    <property type="entry name" value="CRISPR-ASSOCIATED ENDONUCLEASE CAS1"/>
    <property type="match status" value="1"/>
</dbReference>